<dbReference type="RefSeq" id="WP_236333893.1">
    <property type="nucleotide sequence ID" value="NZ_JAKIJS010000001.1"/>
</dbReference>
<dbReference type="InterPro" id="IPR023164">
    <property type="entry name" value="YqgQ-like_sf"/>
</dbReference>
<organism evidence="1 2">
    <name type="scientific">Pseudalkalibacillus berkeleyi</name>
    <dbReference type="NCBI Taxonomy" id="1069813"/>
    <lineage>
        <taxon>Bacteria</taxon>
        <taxon>Bacillati</taxon>
        <taxon>Bacillota</taxon>
        <taxon>Bacilli</taxon>
        <taxon>Bacillales</taxon>
        <taxon>Fictibacillaceae</taxon>
        <taxon>Pseudalkalibacillus</taxon>
    </lineage>
</organism>
<dbReference type="Gene3D" id="1.10.287.760">
    <property type="entry name" value="YqgQ-like"/>
    <property type="match status" value="1"/>
</dbReference>
<dbReference type="InterPro" id="IPR009256">
    <property type="entry name" value="YqgQ-like"/>
</dbReference>
<keyword evidence="2" id="KW-1185">Reference proteome</keyword>
<evidence type="ECO:0000313" key="2">
    <source>
        <dbReference type="Proteomes" id="UP001649381"/>
    </source>
</evidence>
<accession>A0ABS9H247</accession>
<name>A0ABS9H247_9BACL</name>
<comment type="caution">
    <text evidence="1">The sequence shown here is derived from an EMBL/GenBank/DDBJ whole genome shotgun (WGS) entry which is preliminary data.</text>
</comment>
<dbReference type="Proteomes" id="UP001649381">
    <property type="component" value="Unassembled WGS sequence"/>
</dbReference>
<dbReference type="EMBL" id="JAKIJS010000001">
    <property type="protein sequence ID" value="MCF6137902.1"/>
    <property type="molecule type" value="Genomic_DNA"/>
</dbReference>
<dbReference type="SUPFAM" id="SSF158379">
    <property type="entry name" value="YqgQ-like"/>
    <property type="match status" value="1"/>
</dbReference>
<evidence type="ECO:0000313" key="1">
    <source>
        <dbReference type="EMBL" id="MCF6137902.1"/>
    </source>
</evidence>
<gene>
    <name evidence="1" type="ORF">L2716_09195</name>
</gene>
<proteinExistence type="predicted"/>
<protein>
    <submittedName>
        <fullName evidence="1">YqgQ family protein</fullName>
    </submittedName>
</protein>
<reference evidence="1 2" key="1">
    <citation type="submission" date="2022-01" db="EMBL/GenBank/DDBJ databases">
        <title>Alkalihalobacillus sp. EGI L200015, a novel bacterium isolated from a salt lake sediment.</title>
        <authorList>
            <person name="Gao L."/>
            <person name="Fang B.-Z."/>
            <person name="Li W.-J."/>
        </authorList>
    </citation>
    <scope>NUCLEOTIDE SEQUENCE [LARGE SCALE GENOMIC DNA]</scope>
    <source>
        <strain evidence="1 2">KCTC 12718</strain>
    </source>
</reference>
<dbReference type="Pfam" id="PF06014">
    <property type="entry name" value="YqgQ-like"/>
    <property type="match status" value="1"/>
</dbReference>
<sequence>MKTLFDIQNLLKRFGTFIYTGDRSADLDLMRGELQELYEGGLIQSDEYRQAILIIRREQSKYKNIH</sequence>